<sequence>MTSTPSRPSSLHSRCSSIEDRGGLGVRTRPLSRPASRNSQGPGWRGGEGEEEEEGEPYRLTQDQQRRLAQLRISSSPSPSPSPSSSPTTRQLSLNLPSRPSSSSRAEGEQRRAESLREASRPVSPSLPAASSPGNMPSSTPHFAHGLLNLLRPIMTEMMGQADGARKAQSDLEAEISEARERLQSFMDAARFNPTVKVAVSKVDTLHHRLALVNMALERSLERMERCRITLEQGVVSSTVEAGGDGDGA</sequence>
<evidence type="ECO:0000256" key="1">
    <source>
        <dbReference type="SAM" id="Coils"/>
    </source>
</evidence>
<gene>
    <name evidence="3" type="ORF">BJ684DRAFT_21484</name>
</gene>
<dbReference type="InterPro" id="IPR028119">
    <property type="entry name" value="Snapin/Pallidin/Snn1"/>
</dbReference>
<dbReference type="AlphaFoldDB" id="A0A4P9XZM0"/>
<evidence type="ECO:0000313" key="4">
    <source>
        <dbReference type="Proteomes" id="UP000267251"/>
    </source>
</evidence>
<evidence type="ECO:0000256" key="2">
    <source>
        <dbReference type="SAM" id="MobiDB-lite"/>
    </source>
</evidence>
<keyword evidence="1" id="KW-0175">Coiled coil</keyword>
<dbReference type="Pfam" id="PF14712">
    <property type="entry name" value="Snapin_Pallidin"/>
    <property type="match status" value="1"/>
</dbReference>
<proteinExistence type="predicted"/>
<evidence type="ECO:0008006" key="5">
    <source>
        <dbReference type="Google" id="ProtNLM"/>
    </source>
</evidence>
<feature type="compositionally biased region" description="Low complexity" evidence="2">
    <location>
        <begin position="85"/>
        <end position="105"/>
    </location>
</feature>
<feature type="region of interest" description="Disordered" evidence="2">
    <location>
        <begin position="1"/>
        <end position="144"/>
    </location>
</feature>
<keyword evidence="4" id="KW-1185">Reference proteome</keyword>
<dbReference type="Proteomes" id="UP000267251">
    <property type="component" value="Unassembled WGS sequence"/>
</dbReference>
<name>A0A4P9XZM0_9FUNG</name>
<feature type="compositionally biased region" description="Basic and acidic residues" evidence="2">
    <location>
        <begin position="106"/>
        <end position="120"/>
    </location>
</feature>
<dbReference type="EMBL" id="KZ988566">
    <property type="protein sequence ID" value="RKP11938.1"/>
    <property type="molecule type" value="Genomic_DNA"/>
</dbReference>
<organism evidence="3 4">
    <name type="scientific">Piptocephalis cylindrospora</name>
    <dbReference type="NCBI Taxonomy" id="1907219"/>
    <lineage>
        <taxon>Eukaryota</taxon>
        <taxon>Fungi</taxon>
        <taxon>Fungi incertae sedis</taxon>
        <taxon>Zoopagomycota</taxon>
        <taxon>Zoopagomycotina</taxon>
        <taxon>Zoopagomycetes</taxon>
        <taxon>Zoopagales</taxon>
        <taxon>Piptocephalidaceae</taxon>
        <taxon>Piptocephalis</taxon>
    </lineage>
</organism>
<dbReference type="OrthoDB" id="5399166at2759"/>
<evidence type="ECO:0000313" key="3">
    <source>
        <dbReference type="EMBL" id="RKP11938.1"/>
    </source>
</evidence>
<reference evidence="4" key="1">
    <citation type="journal article" date="2018" name="Nat. Microbiol.">
        <title>Leveraging single-cell genomics to expand the fungal tree of life.</title>
        <authorList>
            <person name="Ahrendt S.R."/>
            <person name="Quandt C.A."/>
            <person name="Ciobanu D."/>
            <person name="Clum A."/>
            <person name="Salamov A."/>
            <person name="Andreopoulos B."/>
            <person name="Cheng J.F."/>
            <person name="Woyke T."/>
            <person name="Pelin A."/>
            <person name="Henrissat B."/>
            <person name="Reynolds N.K."/>
            <person name="Benny G.L."/>
            <person name="Smith M.E."/>
            <person name="James T.Y."/>
            <person name="Grigoriev I.V."/>
        </authorList>
    </citation>
    <scope>NUCLEOTIDE SEQUENCE [LARGE SCALE GENOMIC DNA]</scope>
</reference>
<feature type="compositionally biased region" description="Low complexity" evidence="2">
    <location>
        <begin position="1"/>
        <end position="16"/>
    </location>
</feature>
<accession>A0A4P9XZM0</accession>
<protein>
    <recommendedName>
        <fullName evidence="5">Biogenesis of lysosome-related organelles complex 1 subunit 7</fullName>
    </recommendedName>
</protein>
<feature type="coiled-coil region" evidence="1">
    <location>
        <begin position="162"/>
        <end position="189"/>
    </location>
</feature>
<feature type="compositionally biased region" description="Low complexity" evidence="2">
    <location>
        <begin position="121"/>
        <end position="133"/>
    </location>
</feature>